<sequence>MQTNPKRPSPAGLTGYVSEHQFGLMMLSCALTLAVMLAVVYGTLGFVPIWAVHAVPAS</sequence>
<evidence type="ECO:0000313" key="3">
    <source>
        <dbReference type="Proteomes" id="UP001196565"/>
    </source>
</evidence>
<dbReference type="RefSeq" id="WP_219763893.1">
    <property type="nucleotide sequence ID" value="NZ_JAHYBZ010000005.1"/>
</dbReference>
<comment type="caution">
    <text evidence="2">The sequence shown here is derived from an EMBL/GenBank/DDBJ whole genome shotgun (WGS) entry which is preliminary data.</text>
</comment>
<gene>
    <name evidence="2" type="ORF">KPL78_15575</name>
</gene>
<reference evidence="2 3" key="1">
    <citation type="submission" date="2021-07" db="EMBL/GenBank/DDBJ databases">
        <authorList>
            <person name="So Y."/>
        </authorList>
    </citation>
    <scope>NUCLEOTIDE SEQUENCE [LARGE SCALE GENOMIC DNA]</scope>
    <source>
        <strain evidence="2 3">HJA6</strain>
    </source>
</reference>
<evidence type="ECO:0000313" key="2">
    <source>
        <dbReference type="EMBL" id="MBW6399281.1"/>
    </source>
</evidence>
<organism evidence="2 3">
    <name type="scientific">Roseomonas alba</name>
    <dbReference type="NCBI Taxonomy" id="2846776"/>
    <lineage>
        <taxon>Bacteria</taxon>
        <taxon>Pseudomonadati</taxon>
        <taxon>Pseudomonadota</taxon>
        <taxon>Alphaproteobacteria</taxon>
        <taxon>Acetobacterales</taxon>
        <taxon>Roseomonadaceae</taxon>
        <taxon>Roseomonas</taxon>
    </lineage>
</organism>
<dbReference type="Proteomes" id="UP001196565">
    <property type="component" value="Unassembled WGS sequence"/>
</dbReference>
<evidence type="ECO:0000256" key="1">
    <source>
        <dbReference type="SAM" id="Phobius"/>
    </source>
</evidence>
<feature type="transmembrane region" description="Helical" evidence="1">
    <location>
        <begin position="22"/>
        <end position="52"/>
    </location>
</feature>
<proteinExistence type="predicted"/>
<keyword evidence="1" id="KW-0812">Transmembrane</keyword>
<dbReference type="EMBL" id="JAHYBZ010000005">
    <property type="protein sequence ID" value="MBW6399281.1"/>
    <property type="molecule type" value="Genomic_DNA"/>
</dbReference>
<accession>A0ABS7AAG5</accession>
<keyword evidence="1" id="KW-1133">Transmembrane helix</keyword>
<name>A0ABS7AAG5_9PROT</name>
<protein>
    <submittedName>
        <fullName evidence="2">Uncharacterized protein</fullName>
    </submittedName>
</protein>
<keyword evidence="1" id="KW-0472">Membrane</keyword>
<keyword evidence="3" id="KW-1185">Reference proteome</keyword>